<evidence type="ECO:0000313" key="2">
    <source>
        <dbReference type="EMBL" id="PPR05441.1"/>
    </source>
</evidence>
<protein>
    <submittedName>
        <fullName evidence="2">Uncharacterized protein</fullName>
    </submittedName>
</protein>
<dbReference type="AlphaFoldDB" id="A0A409YR08"/>
<dbReference type="InParanoid" id="A0A409YR08"/>
<dbReference type="EMBL" id="NHYE01000482">
    <property type="protein sequence ID" value="PPR05441.1"/>
    <property type="molecule type" value="Genomic_DNA"/>
</dbReference>
<proteinExistence type="predicted"/>
<feature type="region of interest" description="Disordered" evidence="1">
    <location>
        <begin position="1"/>
        <end position="24"/>
    </location>
</feature>
<sequence>MSSPQGPSHQDPYDPSQLDGARTPKRTPMACQFCRGNATECVPLAQTVIAAVIHAHIVQ</sequence>
<evidence type="ECO:0000256" key="1">
    <source>
        <dbReference type="SAM" id="MobiDB-lite"/>
    </source>
</evidence>
<gene>
    <name evidence="2" type="ORF">CVT26_011319</name>
</gene>
<organism evidence="2 3">
    <name type="scientific">Gymnopilus dilepis</name>
    <dbReference type="NCBI Taxonomy" id="231916"/>
    <lineage>
        <taxon>Eukaryota</taxon>
        <taxon>Fungi</taxon>
        <taxon>Dikarya</taxon>
        <taxon>Basidiomycota</taxon>
        <taxon>Agaricomycotina</taxon>
        <taxon>Agaricomycetes</taxon>
        <taxon>Agaricomycetidae</taxon>
        <taxon>Agaricales</taxon>
        <taxon>Agaricineae</taxon>
        <taxon>Hymenogastraceae</taxon>
        <taxon>Gymnopilus</taxon>
    </lineage>
</organism>
<accession>A0A409YR08</accession>
<reference evidence="2 3" key="1">
    <citation type="journal article" date="2018" name="Evol. Lett.">
        <title>Horizontal gene cluster transfer increased hallucinogenic mushroom diversity.</title>
        <authorList>
            <person name="Reynolds H.T."/>
            <person name="Vijayakumar V."/>
            <person name="Gluck-Thaler E."/>
            <person name="Korotkin H.B."/>
            <person name="Matheny P.B."/>
            <person name="Slot J.C."/>
        </authorList>
    </citation>
    <scope>NUCLEOTIDE SEQUENCE [LARGE SCALE GENOMIC DNA]</scope>
    <source>
        <strain evidence="2 3">SRW20</strain>
    </source>
</reference>
<comment type="caution">
    <text evidence="2">The sequence shown here is derived from an EMBL/GenBank/DDBJ whole genome shotgun (WGS) entry which is preliminary data.</text>
</comment>
<name>A0A409YR08_9AGAR</name>
<dbReference type="OrthoDB" id="3054097at2759"/>
<keyword evidence="3" id="KW-1185">Reference proteome</keyword>
<dbReference type="Proteomes" id="UP000284706">
    <property type="component" value="Unassembled WGS sequence"/>
</dbReference>
<evidence type="ECO:0000313" key="3">
    <source>
        <dbReference type="Proteomes" id="UP000284706"/>
    </source>
</evidence>